<name>A0ACC2BFM1_DIPCM</name>
<evidence type="ECO:0000313" key="2">
    <source>
        <dbReference type="Proteomes" id="UP001162992"/>
    </source>
</evidence>
<dbReference type="EMBL" id="CM055106">
    <property type="protein sequence ID" value="KAJ7528628.1"/>
    <property type="molecule type" value="Genomic_DNA"/>
</dbReference>
<protein>
    <submittedName>
        <fullName evidence="1">Uncharacterized protein</fullName>
    </submittedName>
</protein>
<proteinExistence type="predicted"/>
<evidence type="ECO:0000313" key="1">
    <source>
        <dbReference type="EMBL" id="KAJ7528628.1"/>
    </source>
</evidence>
<gene>
    <name evidence="1" type="ORF">O6H91_15G011100</name>
</gene>
<organism evidence="1 2">
    <name type="scientific">Diphasiastrum complanatum</name>
    <name type="common">Issler's clubmoss</name>
    <name type="synonym">Lycopodium complanatum</name>
    <dbReference type="NCBI Taxonomy" id="34168"/>
    <lineage>
        <taxon>Eukaryota</taxon>
        <taxon>Viridiplantae</taxon>
        <taxon>Streptophyta</taxon>
        <taxon>Embryophyta</taxon>
        <taxon>Tracheophyta</taxon>
        <taxon>Lycopodiopsida</taxon>
        <taxon>Lycopodiales</taxon>
        <taxon>Lycopodiaceae</taxon>
        <taxon>Lycopodioideae</taxon>
        <taxon>Diphasiastrum</taxon>
    </lineage>
</organism>
<comment type="caution">
    <text evidence="1">The sequence shown here is derived from an EMBL/GenBank/DDBJ whole genome shotgun (WGS) entry which is preliminary data.</text>
</comment>
<accession>A0ACC2BFM1</accession>
<sequence>MGRYSCCQKEKLKKGLWSPDEDEKLVRYITNHGHGCWSAVPKQAGLQRCGKSCRLRWINYLRPDLKRGIFTPEEKKLVIELHAVIGNRWSQIATQLPGRTDNEIKNFWNTCIKKKLKQNRMELSIHHPIDEIERPAVEAKGPATSYKHTSVEGTHESVNMEDLRLSSDFSQQDKSHPHSRSGQATSEKWIVDLVPKLSSLTKLRAPNPSPKDSYNYEKILTLEQEEAFQSGPLTPSTLPSDHSLLTRQSLHEDMPKLRRKSSFPLSMGLNYLDMMTAPATSVHPFLCYLQCPPSLQELKPSHLIRSSTLSRMQSSSGLNKWDAAKLKLGDLGSSDTRYADSAELTAITANTVSDNLTNRHLRGYNQIVDFEDLAAATASILDANSGVTNRDHFQENISSTSRNRNGDCATASTGHDISWPMNEDNFQSSVVSPDYLKRVSTSEMSYDRNVLVEFPELDNESMKWCELMPESYALRDFESKIDEPHPTTTEPMVWHQHGTVDLYDRTGHVTTYTMSPVIDQI</sequence>
<reference evidence="2" key="1">
    <citation type="journal article" date="2024" name="Proc. Natl. Acad. Sci. U.S.A.">
        <title>Extraordinary preservation of gene collinearity over three hundred million years revealed in homosporous lycophytes.</title>
        <authorList>
            <person name="Li C."/>
            <person name="Wickell D."/>
            <person name="Kuo L.Y."/>
            <person name="Chen X."/>
            <person name="Nie B."/>
            <person name="Liao X."/>
            <person name="Peng D."/>
            <person name="Ji J."/>
            <person name="Jenkins J."/>
            <person name="Williams M."/>
            <person name="Shu S."/>
            <person name="Plott C."/>
            <person name="Barry K."/>
            <person name="Rajasekar S."/>
            <person name="Grimwood J."/>
            <person name="Han X."/>
            <person name="Sun S."/>
            <person name="Hou Z."/>
            <person name="He W."/>
            <person name="Dai G."/>
            <person name="Sun C."/>
            <person name="Schmutz J."/>
            <person name="Leebens-Mack J.H."/>
            <person name="Li F.W."/>
            <person name="Wang L."/>
        </authorList>
    </citation>
    <scope>NUCLEOTIDE SEQUENCE [LARGE SCALE GENOMIC DNA]</scope>
    <source>
        <strain evidence="2">cv. PW_Plant_1</strain>
    </source>
</reference>
<dbReference type="Proteomes" id="UP001162992">
    <property type="component" value="Chromosome 15"/>
</dbReference>
<keyword evidence="2" id="KW-1185">Reference proteome</keyword>